<organism evidence="1 2">
    <name type="scientific">Gossypium schwendimanii</name>
    <name type="common">Cotton</name>
    <dbReference type="NCBI Taxonomy" id="34291"/>
    <lineage>
        <taxon>Eukaryota</taxon>
        <taxon>Viridiplantae</taxon>
        <taxon>Streptophyta</taxon>
        <taxon>Embryophyta</taxon>
        <taxon>Tracheophyta</taxon>
        <taxon>Spermatophyta</taxon>
        <taxon>Magnoliopsida</taxon>
        <taxon>eudicotyledons</taxon>
        <taxon>Gunneridae</taxon>
        <taxon>Pentapetalae</taxon>
        <taxon>rosids</taxon>
        <taxon>malvids</taxon>
        <taxon>Malvales</taxon>
        <taxon>Malvaceae</taxon>
        <taxon>Malvoideae</taxon>
        <taxon>Gossypium</taxon>
    </lineage>
</organism>
<dbReference type="OrthoDB" id="1000485at2759"/>
<accession>A0A7J9KL31</accession>
<dbReference type="Proteomes" id="UP000593576">
    <property type="component" value="Unassembled WGS sequence"/>
</dbReference>
<proteinExistence type="predicted"/>
<protein>
    <submittedName>
        <fullName evidence="1">Uncharacterized protein</fullName>
    </submittedName>
</protein>
<reference evidence="1 2" key="1">
    <citation type="journal article" date="2019" name="Genome Biol. Evol.">
        <title>Insights into the evolution of the New World diploid cottons (Gossypium, subgenus Houzingenia) based on genome sequencing.</title>
        <authorList>
            <person name="Grover C.E."/>
            <person name="Arick M.A. 2nd"/>
            <person name="Thrash A."/>
            <person name="Conover J.L."/>
            <person name="Sanders W.S."/>
            <person name="Peterson D.G."/>
            <person name="Frelichowski J.E."/>
            <person name="Scheffler J.A."/>
            <person name="Scheffler B.E."/>
            <person name="Wendel J.F."/>
        </authorList>
    </citation>
    <scope>NUCLEOTIDE SEQUENCE [LARGE SCALE GENOMIC DNA]</scope>
    <source>
        <strain evidence="1">1</strain>
        <tissue evidence="1">Leaf</tissue>
    </source>
</reference>
<dbReference type="AlphaFoldDB" id="A0A7J9KL31"/>
<name>A0A7J9KL31_GOSSC</name>
<evidence type="ECO:0000313" key="1">
    <source>
        <dbReference type="EMBL" id="MBA0846959.1"/>
    </source>
</evidence>
<sequence length="106" mass="11877">MIVYARFKYEKLSLFCFIYGKLGWLRATDGLPCVTENLVSFNHGISINERKNLGRNFRGIIGNQNSNPNLIPLGSIQYHSNNRQIEGRDGGNDVLVADGLVYGPMD</sequence>
<keyword evidence="2" id="KW-1185">Reference proteome</keyword>
<dbReference type="EMBL" id="JABFAF010000001">
    <property type="protein sequence ID" value="MBA0846959.1"/>
    <property type="molecule type" value="Genomic_DNA"/>
</dbReference>
<gene>
    <name evidence="1" type="ORF">Goshw_010029</name>
</gene>
<comment type="caution">
    <text evidence="1">The sequence shown here is derived from an EMBL/GenBank/DDBJ whole genome shotgun (WGS) entry which is preliminary data.</text>
</comment>
<evidence type="ECO:0000313" key="2">
    <source>
        <dbReference type="Proteomes" id="UP000593576"/>
    </source>
</evidence>